<dbReference type="InterPro" id="IPR050953">
    <property type="entry name" value="N4_N6_ade-DNA_methylase"/>
</dbReference>
<evidence type="ECO:0000313" key="6">
    <source>
        <dbReference type="EMBL" id="TBH79556.1"/>
    </source>
</evidence>
<name>A0A6H3FBL5_9BACT</name>
<dbReference type="EMBL" id="SIXC01000008">
    <property type="protein sequence ID" value="TBH79556.1"/>
    <property type="molecule type" value="Genomic_DNA"/>
</dbReference>
<evidence type="ECO:0000259" key="5">
    <source>
        <dbReference type="Pfam" id="PF02384"/>
    </source>
</evidence>
<dbReference type="PRINTS" id="PR00507">
    <property type="entry name" value="N12N6MTFRASE"/>
</dbReference>
<dbReference type="Pfam" id="PF02384">
    <property type="entry name" value="N6_Mtase"/>
    <property type="match status" value="1"/>
</dbReference>
<keyword evidence="3" id="KW-0808">Transferase</keyword>
<proteinExistence type="inferred from homology"/>
<evidence type="ECO:0000256" key="2">
    <source>
        <dbReference type="ARBA" id="ARBA00022603"/>
    </source>
</evidence>
<comment type="caution">
    <text evidence="6">The sequence shown here is derived from an EMBL/GenBank/DDBJ whole genome shotgun (WGS) entry which is preliminary data.</text>
</comment>
<protein>
    <recommendedName>
        <fullName evidence="5">DNA methylase adenine-specific domain-containing protein</fullName>
    </recommendedName>
</protein>
<evidence type="ECO:0000313" key="7">
    <source>
        <dbReference type="Proteomes" id="UP000292919"/>
    </source>
</evidence>
<evidence type="ECO:0000256" key="3">
    <source>
        <dbReference type="ARBA" id="ARBA00022679"/>
    </source>
</evidence>
<reference evidence="6 7" key="1">
    <citation type="submission" date="2018-12" db="EMBL/GenBank/DDBJ databases">
        <title>First genome draft of Desulfovibrio legallis sp. nov.</title>
        <authorList>
            <person name="Ben Dhia O."/>
            <person name="Najjari A."/>
            <person name="Ferjani R."/>
            <person name="Fhoula I."/>
            <person name="Fardeau M.-L."/>
            <person name="Boudabbous A."/>
            <person name="Ouzari H.I."/>
        </authorList>
    </citation>
    <scope>NUCLEOTIDE SEQUENCE [LARGE SCALE GENOMIC DNA]</scope>
    <source>
        <strain evidence="6 7">H1T</strain>
    </source>
</reference>
<feature type="domain" description="DNA methylase adenine-specific" evidence="5">
    <location>
        <begin position="324"/>
        <end position="591"/>
    </location>
</feature>
<gene>
    <name evidence="6" type="ORF">EB812_08175</name>
</gene>
<dbReference type="Gene3D" id="3.40.50.150">
    <property type="entry name" value="Vaccinia Virus protein VP39"/>
    <property type="match status" value="1"/>
</dbReference>
<evidence type="ECO:0000256" key="4">
    <source>
        <dbReference type="ARBA" id="ARBA00022691"/>
    </source>
</evidence>
<keyword evidence="4" id="KW-0949">S-adenosyl-L-methionine</keyword>
<dbReference type="Proteomes" id="UP000292919">
    <property type="component" value="Unassembled WGS sequence"/>
</dbReference>
<dbReference type="GO" id="GO:0032259">
    <property type="term" value="P:methylation"/>
    <property type="evidence" value="ECO:0007669"/>
    <property type="project" value="UniProtKB-KW"/>
</dbReference>
<dbReference type="GO" id="GO:0003677">
    <property type="term" value="F:DNA binding"/>
    <property type="evidence" value="ECO:0007669"/>
    <property type="project" value="InterPro"/>
</dbReference>
<dbReference type="GO" id="GO:0008170">
    <property type="term" value="F:N-methyltransferase activity"/>
    <property type="evidence" value="ECO:0007669"/>
    <property type="project" value="InterPro"/>
</dbReference>
<keyword evidence="7" id="KW-1185">Reference proteome</keyword>
<dbReference type="RefSeq" id="WP_130958054.1">
    <property type="nucleotide sequence ID" value="NZ_JBHSHA010000014.1"/>
</dbReference>
<organism evidence="6 7">
    <name type="scientific">Desulfovibrio legallii</name>
    <dbReference type="NCBI Taxonomy" id="571438"/>
    <lineage>
        <taxon>Bacteria</taxon>
        <taxon>Pseudomonadati</taxon>
        <taxon>Thermodesulfobacteriota</taxon>
        <taxon>Desulfovibrionia</taxon>
        <taxon>Desulfovibrionales</taxon>
        <taxon>Desulfovibrionaceae</taxon>
        <taxon>Desulfovibrio</taxon>
    </lineage>
</organism>
<sequence>MNRGVGYNERSWAIDLIGCLKKLSAQVNRAIKDAGGEQTIRLEGGSLFPDVLLFGDRASARILQGWELKMPDTSIGDIEFRQNAETKAKALGLDSFLLWNVTHAHLYIRDAASSEFVIHKQWNELDDIATREGVLQNRHRWEFLAEKIFSYLNDIFDRGELEGRQFIDAYRSGGVTSLILSNTALVAEELEVSARQDRIFRAEVILWWDRYNSEYLVKKQSKWAILARAVISNWIGKILFAHILRERDVRARRIAELTEDISPWEALTILHNISEECNFWTIFSDSIGLKFIPERVWGELKQFNHLLSDLRLGSIDQAQLSRVLEANAEVAVRKIRGQYPTPPTLAALLINLCVHDIVNDRILDPCCGSGTIARAAIEQKISNNVSPDVTAASVFAGDFDPQAVQISTFSLANPKLMHIPLRIFNKNAFSLNENTVLELRNPTNGRKFEEKLGKFQAIASNLPFVSQNGRKTYSKDIEIVTAMLGKDGERFTQRADVAAYLPFSLYPLLADSGRLGIIITNAWLGTDWGDDFFNLLRRYYNLTTVITSGAHRWFNNSDVVTNIIILDKIEKGKNAANAVKFVVLTQPLDELTKKEDIECLSAQIELGSAHNDAMTIRSVDMNKLAQFRTLGLGGNAQFVDCDWILAMPLKPLKEIFKVRRGERRGLNGNPPIFRSTYK</sequence>
<dbReference type="PANTHER" id="PTHR33841:SF5">
    <property type="entry name" value="DNA METHYLASE (MODIFICATION METHYLASE) (METHYLTRANSFERASE)-RELATED"/>
    <property type="match status" value="1"/>
</dbReference>
<accession>A0A6H3FBL5</accession>
<dbReference type="InterPro" id="IPR029063">
    <property type="entry name" value="SAM-dependent_MTases_sf"/>
</dbReference>
<dbReference type="PANTHER" id="PTHR33841">
    <property type="entry name" value="DNA METHYLTRANSFERASE YEEA-RELATED"/>
    <property type="match status" value="1"/>
</dbReference>
<dbReference type="SUPFAM" id="SSF53335">
    <property type="entry name" value="S-adenosyl-L-methionine-dependent methyltransferases"/>
    <property type="match status" value="1"/>
</dbReference>
<evidence type="ECO:0000256" key="1">
    <source>
        <dbReference type="ARBA" id="ARBA00006594"/>
    </source>
</evidence>
<dbReference type="AlphaFoldDB" id="A0A6H3FBL5"/>
<comment type="similarity">
    <text evidence="1">Belongs to the N(4)/N(6)-methyltransferase family.</text>
</comment>
<dbReference type="InterPro" id="IPR003356">
    <property type="entry name" value="DNA_methylase_A-5"/>
</dbReference>
<keyword evidence="2" id="KW-0489">Methyltransferase</keyword>